<reference evidence="1" key="2">
    <citation type="journal article" date="2015" name="Fish Shellfish Immunol.">
        <title>Early steps in the European eel (Anguilla anguilla)-Vibrio vulnificus interaction in the gills: Role of the RtxA13 toxin.</title>
        <authorList>
            <person name="Callol A."/>
            <person name="Pajuelo D."/>
            <person name="Ebbesson L."/>
            <person name="Teles M."/>
            <person name="MacKenzie S."/>
            <person name="Amaro C."/>
        </authorList>
    </citation>
    <scope>NUCLEOTIDE SEQUENCE</scope>
</reference>
<proteinExistence type="predicted"/>
<dbReference type="AlphaFoldDB" id="A0A0E9UCQ8"/>
<evidence type="ECO:0000313" key="1">
    <source>
        <dbReference type="EMBL" id="JAH63664.1"/>
    </source>
</evidence>
<accession>A0A0E9UCQ8</accession>
<sequence>MRGAGPREQGRDWGLHDLQQTWLPTGLPRHVCPVRWATVRRTGFRRRQCQVLWILQIPLRQTGECLHLLLHICTPGLSFELS</sequence>
<dbReference type="EMBL" id="GBXM01044913">
    <property type="protein sequence ID" value="JAH63664.1"/>
    <property type="molecule type" value="Transcribed_RNA"/>
</dbReference>
<reference evidence="1" key="1">
    <citation type="submission" date="2014-11" db="EMBL/GenBank/DDBJ databases">
        <authorList>
            <person name="Amaro Gonzalez C."/>
        </authorList>
    </citation>
    <scope>NUCLEOTIDE SEQUENCE</scope>
</reference>
<name>A0A0E9UCQ8_ANGAN</name>
<protein>
    <submittedName>
        <fullName evidence="1">Uncharacterized protein</fullName>
    </submittedName>
</protein>
<organism evidence="1">
    <name type="scientific">Anguilla anguilla</name>
    <name type="common">European freshwater eel</name>
    <name type="synonym">Muraena anguilla</name>
    <dbReference type="NCBI Taxonomy" id="7936"/>
    <lineage>
        <taxon>Eukaryota</taxon>
        <taxon>Metazoa</taxon>
        <taxon>Chordata</taxon>
        <taxon>Craniata</taxon>
        <taxon>Vertebrata</taxon>
        <taxon>Euteleostomi</taxon>
        <taxon>Actinopterygii</taxon>
        <taxon>Neopterygii</taxon>
        <taxon>Teleostei</taxon>
        <taxon>Anguilliformes</taxon>
        <taxon>Anguillidae</taxon>
        <taxon>Anguilla</taxon>
    </lineage>
</organism>